<name>A0A226DUD8_FOLCA</name>
<organism evidence="1 2">
    <name type="scientific">Folsomia candida</name>
    <name type="common">Springtail</name>
    <dbReference type="NCBI Taxonomy" id="158441"/>
    <lineage>
        <taxon>Eukaryota</taxon>
        <taxon>Metazoa</taxon>
        <taxon>Ecdysozoa</taxon>
        <taxon>Arthropoda</taxon>
        <taxon>Hexapoda</taxon>
        <taxon>Collembola</taxon>
        <taxon>Entomobryomorpha</taxon>
        <taxon>Isotomoidea</taxon>
        <taxon>Isotomidae</taxon>
        <taxon>Proisotominae</taxon>
        <taxon>Folsomia</taxon>
    </lineage>
</organism>
<evidence type="ECO:0000313" key="1">
    <source>
        <dbReference type="EMBL" id="OXA48829.1"/>
    </source>
</evidence>
<comment type="caution">
    <text evidence="1">The sequence shown here is derived from an EMBL/GenBank/DDBJ whole genome shotgun (WGS) entry which is preliminary data.</text>
</comment>
<dbReference type="EMBL" id="LNIX01000011">
    <property type="protein sequence ID" value="OXA48829.1"/>
    <property type="molecule type" value="Genomic_DNA"/>
</dbReference>
<evidence type="ECO:0000313" key="2">
    <source>
        <dbReference type="Proteomes" id="UP000198287"/>
    </source>
</evidence>
<dbReference type="Proteomes" id="UP000198287">
    <property type="component" value="Unassembled WGS sequence"/>
</dbReference>
<accession>A0A226DUD8</accession>
<protein>
    <submittedName>
        <fullName evidence="1">Uncharacterized protein</fullName>
    </submittedName>
</protein>
<gene>
    <name evidence="1" type="ORF">Fcan01_16246</name>
</gene>
<keyword evidence="2" id="KW-1185">Reference proteome</keyword>
<reference evidence="1 2" key="1">
    <citation type="submission" date="2015-12" db="EMBL/GenBank/DDBJ databases">
        <title>The genome of Folsomia candida.</title>
        <authorList>
            <person name="Faddeeva A."/>
            <person name="Derks M.F."/>
            <person name="Anvar Y."/>
            <person name="Smit S."/>
            <person name="Van Straalen N."/>
            <person name="Roelofs D."/>
        </authorList>
    </citation>
    <scope>NUCLEOTIDE SEQUENCE [LARGE SCALE GENOMIC DNA]</scope>
    <source>
        <strain evidence="1 2">VU population</strain>
        <tissue evidence="1">Whole body</tissue>
    </source>
</reference>
<sequence>MSGEREKGDERIQKQLKMSSTIPFDQHVPKFYPVARGTLETGRQSRPGHGAKGSPIYKKLIKVVVLISVVILLLPLEQQCNCNEESIIPMFLRVTEMQQLAAAYTMGFLMRWIL</sequence>
<dbReference type="AlphaFoldDB" id="A0A226DUD8"/>
<proteinExistence type="predicted"/>